<protein>
    <submittedName>
        <fullName evidence="2">Uncharacterized protein</fullName>
    </submittedName>
</protein>
<organism evidence="2 3">
    <name type="scientific">Streptosporangium pseudovulgare</name>
    <dbReference type="NCBI Taxonomy" id="35765"/>
    <lineage>
        <taxon>Bacteria</taxon>
        <taxon>Bacillati</taxon>
        <taxon>Actinomycetota</taxon>
        <taxon>Actinomycetes</taxon>
        <taxon>Streptosporangiales</taxon>
        <taxon>Streptosporangiaceae</taxon>
        <taxon>Streptosporangium</taxon>
    </lineage>
</organism>
<proteinExistence type="predicted"/>
<gene>
    <name evidence="2" type="ORF">GCM10010140_56580</name>
</gene>
<comment type="caution">
    <text evidence="2">The sequence shown here is derived from an EMBL/GenBank/DDBJ whole genome shotgun (WGS) entry which is preliminary data.</text>
</comment>
<evidence type="ECO:0000256" key="1">
    <source>
        <dbReference type="SAM" id="MobiDB-lite"/>
    </source>
</evidence>
<evidence type="ECO:0000313" key="2">
    <source>
        <dbReference type="EMBL" id="GGQ18987.1"/>
    </source>
</evidence>
<sequence length="89" mass="9975">MSPRAVRLFSRVRVRQAGRRAASGGEERETVSVRDDSEVVLAEMVTFNSELIVADSEAEKPKYVKPKPSPRVRRRTRSRSGQAALPVPR</sequence>
<dbReference type="EMBL" id="BMQJ01000016">
    <property type="protein sequence ID" value="GGQ18987.1"/>
    <property type="molecule type" value="Genomic_DNA"/>
</dbReference>
<evidence type="ECO:0000313" key="3">
    <source>
        <dbReference type="Proteomes" id="UP000611554"/>
    </source>
</evidence>
<reference evidence="3" key="1">
    <citation type="journal article" date="2019" name="Int. J. Syst. Evol. Microbiol.">
        <title>The Global Catalogue of Microorganisms (GCM) 10K type strain sequencing project: providing services to taxonomists for standard genome sequencing and annotation.</title>
        <authorList>
            <consortium name="The Broad Institute Genomics Platform"/>
            <consortium name="The Broad Institute Genome Sequencing Center for Infectious Disease"/>
            <person name="Wu L."/>
            <person name="Ma J."/>
        </authorList>
    </citation>
    <scope>NUCLEOTIDE SEQUENCE [LARGE SCALE GENOMIC DNA]</scope>
    <source>
        <strain evidence="3">JCM 3115</strain>
    </source>
</reference>
<name>A0ABQ2RB27_9ACTN</name>
<dbReference type="Proteomes" id="UP000611554">
    <property type="component" value="Unassembled WGS sequence"/>
</dbReference>
<accession>A0ABQ2RB27</accession>
<feature type="region of interest" description="Disordered" evidence="1">
    <location>
        <begin position="60"/>
        <end position="89"/>
    </location>
</feature>
<feature type="compositionally biased region" description="Basic residues" evidence="1">
    <location>
        <begin position="63"/>
        <end position="78"/>
    </location>
</feature>
<keyword evidence="3" id="KW-1185">Reference proteome</keyword>